<proteinExistence type="predicted"/>
<dbReference type="Pfam" id="PF12770">
    <property type="entry name" value="CHAT"/>
    <property type="match status" value="1"/>
</dbReference>
<dbReference type="InterPro" id="IPR024983">
    <property type="entry name" value="CHAT_dom"/>
</dbReference>
<evidence type="ECO:0000313" key="2">
    <source>
        <dbReference type="EMBL" id="MFC3491933.1"/>
    </source>
</evidence>
<protein>
    <submittedName>
        <fullName evidence="2">CHAT domain-containing protein</fullName>
    </submittedName>
</protein>
<organism evidence="2 3">
    <name type="scientific">Glycomyces rhizosphaerae</name>
    <dbReference type="NCBI Taxonomy" id="2054422"/>
    <lineage>
        <taxon>Bacteria</taxon>
        <taxon>Bacillati</taxon>
        <taxon>Actinomycetota</taxon>
        <taxon>Actinomycetes</taxon>
        <taxon>Glycomycetales</taxon>
        <taxon>Glycomycetaceae</taxon>
        <taxon>Glycomyces</taxon>
    </lineage>
</organism>
<comment type="caution">
    <text evidence="2">The sequence shown here is derived from an EMBL/GenBank/DDBJ whole genome shotgun (WGS) entry which is preliminary data.</text>
</comment>
<dbReference type="InterPro" id="IPR000595">
    <property type="entry name" value="cNMP-bd_dom"/>
</dbReference>
<accession>A0ABV7PXA8</accession>
<dbReference type="Proteomes" id="UP001595712">
    <property type="component" value="Unassembled WGS sequence"/>
</dbReference>
<dbReference type="RefSeq" id="WP_387971629.1">
    <property type="nucleotide sequence ID" value="NZ_JBHRWO010000005.1"/>
</dbReference>
<dbReference type="EMBL" id="JBHRWO010000005">
    <property type="protein sequence ID" value="MFC3491933.1"/>
    <property type="molecule type" value="Genomic_DNA"/>
</dbReference>
<feature type="domain" description="Cyclic nucleotide-binding" evidence="1">
    <location>
        <begin position="504"/>
        <end position="564"/>
    </location>
</feature>
<dbReference type="PROSITE" id="PS50042">
    <property type="entry name" value="CNMP_BINDING_3"/>
    <property type="match status" value="1"/>
</dbReference>
<reference evidence="3" key="1">
    <citation type="journal article" date="2019" name="Int. J. Syst. Evol. Microbiol.">
        <title>The Global Catalogue of Microorganisms (GCM) 10K type strain sequencing project: providing services to taxonomists for standard genome sequencing and annotation.</title>
        <authorList>
            <consortium name="The Broad Institute Genomics Platform"/>
            <consortium name="The Broad Institute Genome Sequencing Center for Infectious Disease"/>
            <person name="Wu L."/>
            <person name="Ma J."/>
        </authorList>
    </citation>
    <scope>NUCLEOTIDE SEQUENCE [LARGE SCALE GENOMIC DNA]</scope>
    <source>
        <strain evidence="3">CGMCC 4.7396</strain>
    </source>
</reference>
<dbReference type="InterPro" id="IPR011990">
    <property type="entry name" value="TPR-like_helical_dom_sf"/>
</dbReference>
<keyword evidence="3" id="KW-1185">Reference proteome</keyword>
<gene>
    <name evidence="2" type="ORF">ACFO8M_05480</name>
</gene>
<evidence type="ECO:0000313" key="3">
    <source>
        <dbReference type="Proteomes" id="UP001595712"/>
    </source>
</evidence>
<evidence type="ECO:0000259" key="1">
    <source>
        <dbReference type="PROSITE" id="PS50042"/>
    </source>
</evidence>
<name>A0ABV7PXA8_9ACTN</name>
<dbReference type="Gene3D" id="1.25.40.10">
    <property type="entry name" value="Tetratricopeptide repeat domain"/>
    <property type="match status" value="3"/>
</dbReference>
<dbReference type="SUPFAM" id="SSF48452">
    <property type="entry name" value="TPR-like"/>
    <property type="match status" value="3"/>
</dbReference>
<sequence length="1787" mass="196766">MAEFEELRIRARPIGGGRHLVVAAGAASGAAVIRVGDEPARLRSELHDLVDIKLHRAPRKGVNVAERLRVLGREVFHVLFGTGLQEQLKGVLTETHSLRLRFDLPPDLSELPVETLCTPPDWPGQSLALDANRSLVRTVPGIASKERFPHPDDSPEQIHILIATASPEGLDPIGADAEIKAARDRWSWVTTQTDICRGATREHIKKWVGRQTGPAAVLLIAHGDWDAARGDGVVYLQTEDGAIDPVDSQLLSGILVGARKLRLVMLNLCHGADSRGDEMFAGLAQSLISRGVPAVVGMNGLVSDEAARKIGPVLLERISLNETLDEAVTTARQLVPPDSIEWATLNLFCNEQFGHSWLFKAPEVQEEDGDSADPLRDGQRSLDKVRRPKGNIPVETLLRAAKYLRSTQQWEPLQNVTSRYSNVELRRLLAEAEFEIAWPELVELCKVLAAAGDPTEAADRLRTIADQLPAVVDDLMAEQCERLASLDALMTQAKRAAADGDWTGAADAYRQVLEATERADFRGAVALLLTAEEEAELAERYAAALAHRRARRWEQAREEYRRIVARREAYRDADQCLHYVEGRIAETAADWGAAAAAFEACGEYVGAPMRAAHAKGREAVEAGDWAGACRFFAEAGPDAETWLLYAGARDAEASEDWTTAAEHLSELDGFEDAAQRTLLVAGHLAAESEDWREAVACFTKVPELDPPLDSAREQLYSAALAAEESGEWARAAADFAALPTDYLDAAQRLPYCAAREAEDAADWGGAAGHYRETAHRDAADRLGYATGRLSEIAAEWHKAVKSYEPLPKRLLDVADRLHYARGRDADEIGEWADVISGFGELPDSFESGEVGRRRRFARGSLAAADADWESVLALLRDAPDDERDMEVGDLRCLARGMLAEEAGSWAQAADIYCSCSNLNDPTFGSRINYATLRDLEIKGHWWDVIEIASSLPPDYRDTAQRRRYAATCIAVHEEDWDKALELTAELPEDFADSLTLSRYARLRRAAAEERWGEVVELAEELGDHADTLVHSPYAYGRIAEDAGNWDEAAKAFRCCPGHADADARAAHAEARCLEQAGKWSAAILAYEAAGAVLGGDAARLEHLRRLCAAFPWAEGIAAATLAGDPIALERSSFPYLALRNAGITPASSTKDVADAAFTLMQRGGWGEQARIAWDELRYTEQRLVLDVQLYWLREPQRLNDALTGMDFATSSDPLAALCEKLPEDAPLFALLSGSRTEAIAAWRSRLVADPADMRNAHCLAVACHWLAQRLEETGAWEQSEATWRTALACWAAVINDDGFWVGWRQSRAARYDHAVTPADSNRLRARLGQHLVDVLARTAERHADNGHPRPAARNRALIDLFESEMEATRCLKEAGGLPLDEDRTLSCGPTYLEIAGLQEEFGRFIARSEPDPEPADPGKPTAVDGALLRRLRWTFSELSVPFMAFERHRFEASLAALPDYYRAPRSAMPPDCVGPDAAAHPDACERCRVFLARNPAYAHLPQRQERLRHDAVDLAVRVHMSIAHGLLSAGRLDDAIVRLRKAIETAGAATMTVRTRQASLWMILARADTLASSATNTLRRLHEAVELLERARTIVGPSGRKQIDRRLADLLVDRAVLRRAADLRADITKPLADLRRAYRLHPESIRIIETLARAVLTAVDRFTDQDTDAKWKHLREALDLLDHGLTHFPGSLLLEAAMRDILNEVKSLNLTSLSVEALADLVEHYDETEESPEFLARRAKRRLAAGDATEAIDDLVRAVAAGPSHAGRRTALLQALERPPGRGEEHE</sequence>